<name>A0A412Z5Q8_9FIRM</name>
<sequence>MENMELENSMTDIAPAAGYTGNGVPYYDNLMQSEQMEVTEIIRLLWRQTFILEHKYDKRTGRFQYNRDYRVCSKHLEFMKNYFAISGVELRENSQMGVMYIQGETVVGDKLPRLATLYLLVLKLIYDEQMESVSTSVNVYTSLREIHEKLGNYRLFKKQPAPTEIRRAVTLLKKYQVIEPLDLLEDLKSESRMIIYPCINVVLMGDDVRCLLSSFEDDSDESGVQLKADLEEEEPDATDGMTEDGMAEDEMAEDEMAEDEMTQDEMTEDEMTEDEMASEEGEPWNRK</sequence>
<dbReference type="Proteomes" id="UP000284543">
    <property type="component" value="Unassembled WGS sequence"/>
</dbReference>
<reference evidence="2 3" key="1">
    <citation type="submission" date="2018-08" db="EMBL/GenBank/DDBJ databases">
        <title>A genome reference for cultivated species of the human gut microbiota.</title>
        <authorList>
            <person name="Zou Y."/>
            <person name="Xue W."/>
            <person name="Luo G."/>
        </authorList>
    </citation>
    <scope>NUCLEOTIDE SEQUENCE [LARGE SCALE GENOMIC DNA]</scope>
    <source>
        <strain evidence="2 3">AF14-18</strain>
    </source>
</reference>
<evidence type="ECO:0000313" key="3">
    <source>
        <dbReference type="Proteomes" id="UP000284543"/>
    </source>
</evidence>
<dbReference type="AlphaFoldDB" id="A0A412Z5Q8"/>
<dbReference type="Pfam" id="PF13835">
    <property type="entry name" value="DUF4194"/>
    <property type="match status" value="1"/>
</dbReference>
<proteinExistence type="predicted"/>
<gene>
    <name evidence="2" type="ORF">DWW02_13495</name>
</gene>
<dbReference type="RefSeq" id="WP_118018736.1">
    <property type="nucleotide sequence ID" value="NZ_CAUHGS010000012.1"/>
</dbReference>
<accession>A0A412Z5Q8</accession>
<evidence type="ECO:0000256" key="1">
    <source>
        <dbReference type="SAM" id="MobiDB-lite"/>
    </source>
</evidence>
<protein>
    <submittedName>
        <fullName evidence="2">DUF4194 domain-containing protein</fullName>
    </submittedName>
</protein>
<comment type="caution">
    <text evidence="2">The sequence shown here is derived from an EMBL/GenBank/DDBJ whole genome shotgun (WGS) entry which is preliminary data.</text>
</comment>
<dbReference type="InterPro" id="IPR025449">
    <property type="entry name" value="JetB"/>
</dbReference>
<organism evidence="2 3">
    <name type="scientific">Enterocloster bolteae</name>
    <dbReference type="NCBI Taxonomy" id="208479"/>
    <lineage>
        <taxon>Bacteria</taxon>
        <taxon>Bacillati</taxon>
        <taxon>Bacillota</taxon>
        <taxon>Clostridia</taxon>
        <taxon>Lachnospirales</taxon>
        <taxon>Lachnospiraceae</taxon>
        <taxon>Enterocloster</taxon>
    </lineage>
</organism>
<evidence type="ECO:0000313" key="2">
    <source>
        <dbReference type="EMBL" id="RGV75319.1"/>
    </source>
</evidence>
<feature type="region of interest" description="Disordered" evidence="1">
    <location>
        <begin position="221"/>
        <end position="287"/>
    </location>
</feature>
<dbReference type="EMBL" id="QRZM01000005">
    <property type="protein sequence ID" value="RGV75319.1"/>
    <property type="molecule type" value="Genomic_DNA"/>
</dbReference>
<feature type="compositionally biased region" description="Acidic residues" evidence="1">
    <location>
        <begin position="230"/>
        <end position="287"/>
    </location>
</feature>